<dbReference type="AlphaFoldDB" id="A0AAN7UN14"/>
<reference evidence="1 2" key="1">
    <citation type="submission" date="2023-10" db="EMBL/GenBank/DDBJ databases">
        <title>Draft genome sequence of Xylaria bambusicola isolate GMP-LS, the root and basal stem rot pathogen of sugarcane in Indonesia.</title>
        <authorList>
            <person name="Selvaraj P."/>
            <person name="Muralishankar V."/>
            <person name="Muruganantham S."/>
            <person name="Sp S."/>
            <person name="Haryani S."/>
            <person name="Lau K.J.X."/>
            <person name="Naqvi N.I."/>
        </authorList>
    </citation>
    <scope>NUCLEOTIDE SEQUENCE [LARGE SCALE GENOMIC DNA]</scope>
    <source>
        <strain evidence="1">GMP-LS</strain>
    </source>
</reference>
<organism evidence="1 2">
    <name type="scientific">Xylaria bambusicola</name>
    <dbReference type="NCBI Taxonomy" id="326684"/>
    <lineage>
        <taxon>Eukaryota</taxon>
        <taxon>Fungi</taxon>
        <taxon>Dikarya</taxon>
        <taxon>Ascomycota</taxon>
        <taxon>Pezizomycotina</taxon>
        <taxon>Sordariomycetes</taxon>
        <taxon>Xylariomycetidae</taxon>
        <taxon>Xylariales</taxon>
        <taxon>Xylariaceae</taxon>
        <taxon>Xylaria</taxon>
    </lineage>
</organism>
<accession>A0AAN7UN14</accession>
<gene>
    <name evidence="1" type="ORF">RRF57_011562</name>
</gene>
<dbReference type="Proteomes" id="UP001305414">
    <property type="component" value="Unassembled WGS sequence"/>
</dbReference>
<sequence>MISDTAPKVNGVRAAKEPLGDVLHIIDSRTRQHYTVDIQQNSINVTDLKAIKAPKDEEHPEFQN</sequence>
<evidence type="ECO:0000313" key="1">
    <source>
        <dbReference type="EMBL" id="KAK5635850.1"/>
    </source>
</evidence>
<dbReference type="EMBL" id="JAWHQM010000058">
    <property type="protein sequence ID" value="KAK5635850.1"/>
    <property type="molecule type" value="Genomic_DNA"/>
</dbReference>
<proteinExistence type="predicted"/>
<name>A0AAN7UN14_9PEZI</name>
<comment type="caution">
    <text evidence="1">The sequence shown here is derived from an EMBL/GenBank/DDBJ whole genome shotgun (WGS) entry which is preliminary data.</text>
</comment>
<keyword evidence="2" id="KW-1185">Reference proteome</keyword>
<evidence type="ECO:0000313" key="2">
    <source>
        <dbReference type="Proteomes" id="UP001305414"/>
    </source>
</evidence>
<protein>
    <submittedName>
        <fullName evidence="1">Uncharacterized protein</fullName>
    </submittedName>
</protein>